<keyword evidence="7" id="KW-1185">Reference proteome</keyword>
<organism evidence="6 7">
    <name type="scientific">Blautia ammoniilytica</name>
    <dbReference type="NCBI Taxonomy" id="2981782"/>
    <lineage>
        <taxon>Bacteria</taxon>
        <taxon>Bacillati</taxon>
        <taxon>Bacillota</taxon>
        <taxon>Clostridia</taxon>
        <taxon>Lachnospirales</taxon>
        <taxon>Lachnospiraceae</taxon>
        <taxon>Blautia</taxon>
    </lineage>
</organism>
<dbReference type="RefSeq" id="WP_158421405.1">
    <property type="nucleotide sequence ID" value="NZ_JAOQJL010000013.1"/>
</dbReference>
<comment type="caution">
    <text evidence="6">The sequence shown here is derived from an EMBL/GenBank/DDBJ whole genome shotgun (WGS) entry which is preliminary data.</text>
</comment>
<name>A0ABT2TT65_9FIRM</name>
<evidence type="ECO:0000256" key="3">
    <source>
        <dbReference type="ARBA" id="ARBA00022683"/>
    </source>
</evidence>
<dbReference type="PRINTS" id="PR00107">
    <property type="entry name" value="PHOSPHOCPHPR"/>
</dbReference>
<dbReference type="CDD" id="cd00367">
    <property type="entry name" value="PTS-HPr_like"/>
    <property type="match status" value="1"/>
</dbReference>
<dbReference type="Gene3D" id="3.30.1340.10">
    <property type="entry name" value="HPr-like"/>
    <property type="match status" value="1"/>
</dbReference>
<sequence>MVSQKVIVNNPSGLHLRPAGILCKEAIKFKSLITFTFSGGTANAKSVLSVLGACVKCGDEIELVCEGADEKEALEALVKAIEGGLGE</sequence>
<dbReference type="InterPro" id="IPR000032">
    <property type="entry name" value="HPr-like"/>
</dbReference>
<protein>
    <submittedName>
        <fullName evidence="6">HPr family phosphocarrier protein</fullName>
    </submittedName>
</protein>
<evidence type="ECO:0000313" key="7">
    <source>
        <dbReference type="Proteomes" id="UP001652409"/>
    </source>
</evidence>
<dbReference type="PROSITE" id="PS51350">
    <property type="entry name" value="PTS_HPR_DOM"/>
    <property type="match status" value="1"/>
</dbReference>
<dbReference type="PROSITE" id="PS51733">
    <property type="entry name" value="BPL_LPL_CATALYTIC"/>
    <property type="match status" value="1"/>
</dbReference>
<dbReference type="InterPro" id="IPR004143">
    <property type="entry name" value="BPL_LPL_catalytic"/>
</dbReference>
<dbReference type="Proteomes" id="UP001652409">
    <property type="component" value="Unassembled WGS sequence"/>
</dbReference>
<gene>
    <name evidence="6" type="ORF">OCV61_08100</name>
</gene>
<dbReference type="NCBIfam" id="TIGR01003">
    <property type="entry name" value="PTS_HPr_family"/>
    <property type="match status" value="1"/>
</dbReference>
<evidence type="ECO:0000256" key="1">
    <source>
        <dbReference type="ARBA" id="ARBA00004496"/>
    </source>
</evidence>
<feature type="domain" description="HPr" evidence="4">
    <location>
        <begin position="1"/>
        <end position="87"/>
    </location>
</feature>
<evidence type="ECO:0000313" key="6">
    <source>
        <dbReference type="EMBL" id="MCU6765375.1"/>
    </source>
</evidence>
<proteinExistence type="predicted"/>
<dbReference type="InterPro" id="IPR035895">
    <property type="entry name" value="HPr-like_sf"/>
</dbReference>
<keyword evidence="3" id="KW-0598">Phosphotransferase system</keyword>
<reference evidence="6 7" key="1">
    <citation type="journal article" date="2021" name="ISME Commun">
        <title>Automated analysis of genomic sequences facilitates high-throughput and comprehensive description of bacteria.</title>
        <authorList>
            <person name="Hitch T.C.A."/>
        </authorList>
    </citation>
    <scope>NUCLEOTIDE SEQUENCE [LARGE SCALE GENOMIC DNA]</scope>
    <source>
        <strain evidence="6 7">Sanger_23</strain>
    </source>
</reference>
<evidence type="ECO:0000259" key="4">
    <source>
        <dbReference type="PROSITE" id="PS51350"/>
    </source>
</evidence>
<evidence type="ECO:0000256" key="2">
    <source>
        <dbReference type="ARBA" id="ARBA00022490"/>
    </source>
</evidence>
<dbReference type="Pfam" id="PF00381">
    <property type="entry name" value="PTS-HPr"/>
    <property type="match status" value="1"/>
</dbReference>
<keyword evidence="2" id="KW-0963">Cytoplasm</keyword>
<dbReference type="EMBL" id="JAOQJL010000013">
    <property type="protein sequence ID" value="MCU6765375.1"/>
    <property type="molecule type" value="Genomic_DNA"/>
</dbReference>
<accession>A0ABT2TT65</accession>
<dbReference type="SUPFAM" id="SSF55594">
    <property type="entry name" value="HPr-like"/>
    <property type="match status" value="1"/>
</dbReference>
<evidence type="ECO:0000259" key="5">
    <source>
        <dbReference type="PROSITE" id="PS51733"/>
    </source>
</evidence>
<dbReference type="InterPro" id="IPR050399">
    <property type="entry name" value="HPr"/>
</dbReference>
<feature type="domain" description="BPL/LPL catalytic" evidence="5">
    <location>
        <begin position="1"/>
        <end position="87"/>
    </location>
</feature>
<comment type="subcellular location">
    <subcellularLocation>
        <location evidence="1">Cytoplasm</location>
    </subcellularLocation>
</comment>
<dbReference type="PANTHER" id="PTHR33705:SF2">
    <property type="entry name" value="PHOSPHOCARRIER PROTEIN NPR"/>
    <property type="match status" value="1"/>
</dbReference>
<dbReference type="PANTHER" id="PTHR33705">
    <property type="entry name" value="PHOSPHOCARRIER PROTEIN HPR"/>
    <property type="match status" value="1"/>
</dbReference>